<dbReference type="GO" id="GO:0008829">
    <property type="term" value="F:dCTP deaminase activity"/>
    <property type="evidence" value="ECO:0007669"/>
    <property type="project" value="InterPro"/>
</dbReference>
<keyword evidence="2" id="KW-0546">Nucleotide metabolism</keyword>
<evidence type="ECO:0000313" key="3">
    <source>
        <dbReference type="EMBL" id="SHL96192.1"/>
    </source>
</evidence>
<dbReference type="PANTHER" id="PTHR42680">
    <property type="entry name" value="DCTP DEAMINASE"/>
    <property type="match status" value="1"/>
</dbReference>
<dbReference type="EMBL" id="FRAV01000029">
    <property type="protein sequence ID" value="SHL96192.1"/>
    <property type="molecule type" value="Genomic_DNA"/>
</dbReference>
<evidence type="ECO:0000313" key="4">
    <source>
        <dbReference type="Proteomes" id="UP000184364"/>
    </source>
</evidence>
<gene>
    <name evidence="3" type="ORF">SAMN05444267_102962</name>
</gene>
<organism evidence="3 4">
    <name type="scientific">Chryseobacterium polytrichastri</name>
    <dbReference type="NCBI Taxonomy" id="1302687"/>
    <lineage>
        <taxon>Bacteria</taxon>
        <taxon>Pseudomonadati</taxon>
        <taxon>Bacteroidota</taxon>
        <taxon>Flavobacteriia</taxon>
        <taxon>Flavobacteriales</taxon>
        <taxon>Weeksellaceae</taxon>
        <taxon>Chryseobacterium group</taxon>
        <taxon>Chryseobacterium</taxon>
    </lineage>
</organism>
<dbReference type="STRING" id="1302687.SAMN05444267_102962"/>
<evidence type="ECO:0000256" key="2">
    <source>
        <dbReference type="ARBA" id="ARBA00023080"/>
    </source>
</evidence>
<dbReference type="GO" id="GO:0006229">
    <property type="term" value="P:dUTP biosynthetic process"/>
    <property type="evidence" value="ECO:0007669"/>
    <property type="project" value="InterPro"/>
</dbReference>
<dbReference type="SUPFAM" id="SSF51283">
    <property type="entry name" value="dUTPase-like"/>
    <property type="match status" value="1"/>
</dbReference>
<protein>
    <submittedName>
        <fullName evidence="3">dCTP deaminase</fullName>
    </submittedName>
</protein>
<dbReference type="Pfam" id="PF22769">
    <property type="entry name" value="DCD"/>
    <property type="match status" value="1"/>
</dbReference>
<keyword evidence="1" id="KW-0378">Hydrolase</keyword>
<dbReference type="CDD" id="cd07557">
    <property type="entry name" value="trimeric_dUTPase"/>
    <property type="match status" value="1"/>
</dbReference>
<name>A0A1M7EWM8_9FLAO</name>
<dbReference type="InterPro" id="IPR011962">
    <property type="entry name" value="dCTP_deaminase"/>
</dbReference>
<dbReference type="NCBIfam" id="TIGR02274">
    <property type="entry name" value="dCTP_deam"/>
    <property type="match status" value="1"/>
</dbReference>
<dbReference type="PANTHER" id="PTHR42680:SF3">
    <property type="entry name" value="DCTP DEAMINASE"/>
    <property type="match status" value="1"/>
</dbReference>
<dbReference type="Proteomes" id="UP000184364">
    <property type="component" value="Unassembled WGS sequence"/>
</dbReference>
<accession>A0A1M7EWM8</accession>
<dbReference type="OrthoDB" id="9780202at2"/>
<evidence type="ECO:0000256" key="1">
    <source>
        <dbReference type="ARBA" id="ARBA00022801"/>
    </source>
</evidence>
<dbReference type="InterPro" id="IPR033704">
    <property type="entry name" value="dUTPase_trimeric"/>
</dbReference>
<sequence length="199" mass="22579">MNGGTLHKNEIKSLIKDNHLFIHPILDENQIGDISIDLRVGTDFLFQHQGRSSYINTSSNDISSRSIKSNFTQTRRKIGENFLLHPFQPTLFSTLEYIKLPNNVYAVLSLRSSYSRLGLTMSTILQPGYCGCISVEIINSGNTPIEIVSGVRFLQARLIKVDSEKLNYFNDIRKYACQVRPVPSKANEDKEIEQLKKLS</sequence>
<dbReference type="Gene3D" id="2.70.40.10">
    <property type="match status" value="1"/>
</dbReference>
<proteinExistence type="predicted"/>
<dbReference type="RefSeq" id="WP_073295202.1">
    <property type="nucleotide sequence ID" value="NZ_FRAV01000029.1"/>
</dbReference>
<reference evidence="4" key="1">
    <citation type="submission" date="2016-11" db="EMBL/GenBank/DDBJ databases">
        <authorList>
            <person name="Varghese N."/>
            <person name="Submissions S."/>
        </authorList>
    </citation>
    <scope>NUCLEOTIDE SEQUENCE [LARGE SCALE GENOMIC DNA]</scope>
    <source>
        <strain evidence="4">DSM 26899</strain>
    </source>
</reference>
<keyword evidence="4" id="KW-1185">Reference proteome</keyword>
<dbReference type="AlphaFoldDB" id="A0A1M7EWM8"/>
<dbReference type="InterPro" id="IPR036157">
    <property type="entry name" value="dUTPase-like_sf"/>
</dbReference>